<organism evidence="15 16">
    <name type="scientific">Dokdonella fugitiva</name>
    <dbReference type="NCBI Taxonomy" id="328517"/>
    <lineage>
        <taxon>Bacteria</taxon>
        <taxon>Pseudomonadati</taxon>
        <taxon>Pseudomonadota</taxon>
        <taxon>Gammaproteobacteria</taxon>
        <taxon>Lysobacterales</taxon>
        <taxon>Rhodanobacteraceae</taxon>
        <taxon>Dokdonella</taxon>
    </lineage>
</organism>
<evidence type="ECO:0000256" key="7">
    <source>
        <dbReference type="ARBA" id="ARBA00023157"/>
    </source>
</evidence>
<evidence type="ECO:0000256" key="8">
    <source>
        <dbReference type="ARBA" id="ARBA00023284"/>
    </source>
</evidence>
<dbReference type="FunFam" id="3.40.30.10:FF:000007">
    <property type="entry name" value="Thioredoxin-dependent thiol peroxidase"/>
    <property type="match status" value="1"/>
</dbReference>
<evidence type="ECO:0000256" key="6">
    <source>
        <dbReference type="ARBA" id="ARBA00023002"/>
    </source>
</evidence>
<keyword evidence="16" id="KW-1185">Reference proteome</keyword>
<dbReference type="PANTHER" id="PTHR42801">
    <property type="entry name" value="THIOREDOXIN-DEPENDENT PEROXIDE REDUCTASE"/>
    <property type="match status" value="1"/>
</dbReference>
<dbReference type="SUPFAM" id="SSF52833">
    <property type="entry name" value="Thioredoxin-like"/>
    <property type="match status" value="1"/>
</dbReference>
<comment type="subunit">
    <text evidence="2">Monomer.</text>
</comment>
<reference evidence="15 16" key="1">
    <citation type="journal article" date="2015" name="Stand. Genomic Sci.">
        <title>Genomic Encyclopedia of Bacterial and Archaeal Type Strains, Phase III: the genomes of soil and plant-associated and newly described type strains.</title>
        <authorList>
            <person name="Whitman W.B."/>
            <person name="Woyke T."/>
            <person name="Klenk H.P."/>
            <person name="Zhou Y."/>
            <person name="Lilburn T.G."/>
            <person name="Beck B.J."/>
            <person name="De Vos P."/>
            <person name="Vandamme P."/>
            <person name="Eisen J.A."/>
            <person name="Garrity G."/>
            <person name="Hugenholtz P."/>
            <person name="Kyrpides N.C."/>
        </authorList>
    </citation>
    <scope>NUCLEOTIDE SEQUENCE [LARGE SCALE GENOMIC DNA]</scope>
    <source>
        <strain evidence="15 16">A3</strain>
    </source>
</reference>
<dbReference type="InterPro" id="IPR050924">
    <property type="entry name" value="Peroxiredoxin_BCP/PrxQ"/>
</dbReference>
<evidence type="ECO:0000256" key="1">
    <source>
        <dbReference type="ARBA" id="ARBA00003330"/>
    </source>
</evidence>
<dbReference type="GO" id="GO:0005737">
    <property type="term" value="C:cytoplasm"/>
    <property type="evidence" value="ECO:0007669"/>
    <property type="project" value="TreeGrafter"/>
</dbReference>
<evidence type="ECO:0000259" key="14">
    <source>
        <dbReference type="PROSITE" id="PS51352"/>
    </source>
</evidence>
<dbReference type="EC" id="1.11.1.24" evidence="3"/>
<evidence type="ECO:0000256" key="3">
    <source>
        <dbReference type="ARBA" id="ARBA00013017"/>
    </source>
</evidence>
<keyword evidence="4" id="KW-0575">Peroxidase</keyword>
<protein>
    <recommendedName>
        <fullName evidence="3">thioredoxin-dependent peroxiredoxin</fullName>
        <ecNumber evidence="3">1.11.1.24</ecNumber>
    </recommendedName>
    <alternativeName>
        <fullName evidence="9">Thioredoxin peroxidase</fullName>
    </alternativeName>
    <alternativeName>
        <fullName evidence="11">Thioredoxin-dependent peroxiredoxin Bcp</fullName>
    </alternativeName>
</protein>
<keyword evidence="8" id="KW-0676">Redox-active center</keyword>
<comment type="caution">
    <text evidence="15">The sequence shown here is derived from an EMBL/GenBank/DDBJ whole genome shotgun (WGS) entry which is preliminary data.</text>
</comment>
<accession>A0A4V2S2Q3</accession>
<dbReference type="AlphaFoldDB" id="A0A4V2S2Q3"/>
<comment type="similarity">
    <text evidence="10">Belongs to the peroxiredoxin family. BCP/PrxQ subfamily.</text>
</comment>
<dbReference type="GO" id="GO:0008379">
    <property type="term" value="F:thioredoxin peroxidase activity"/>
    <property type="evidence" value="ECO:0007669"/>
    <property type="project" value="TreeGrafter"/>
</dbReference>
<dbReference type="EMBL" id="SLWQ01000003">
    <property type="protein sequence ID" value="TCO41340.1"/>
    <property type="molecule type" value="Genomic_DNA"/>
</dbReference>
<evidence type="ECO:0000313" key="15">
    <source>
        <dbReference type="EMBL" id="TCO41340.1"/>
    </source>
</evidence>
<dbReference type="Gene3D" id="3.40.30.10">
    <property type="entry name" value="Glutaredoxin"/>
    <property type="match status" value="1"/>
</dbReference>
<evidence type="ECO:0000256" key="4">
    <source>
        <dbReference type="ARBA" id="ARBA00022559"/>
    </source>
</evidence>
<dbReference type="CDD" id="cd03017">
    <property type="entry name" value="PRX_BCP"/>
    <property type="match status" value="1"/>
</dbReference>
<evidence type="ECO:0000256" key="5">
    <source>
        <dbReference type="ARBA" id="ARBA00022862"/>
    </source>
</evidence>
<keyword evidence="5" id="KW-0049">Antioxidant</keyword>
<dbReference type="InterPro" id="IPR000866">
    <property type="entry name" value="AhpC/TSA"/>
</dbReference>
<dbReference type="InterPro" id="IPR013766">
    <property type="entry name" value="Thioredoxin_domain"/>
</dbReference>
<sequence length="182" mass="20050">MKRFTCLLGFALALFVAPSFADEPAPAGPGVGDAAPDYRLQDQKGDWHTLAQERGKWTVLYFYPKDFTPGCTTEVCTFRDDIVALRKAGADVYGVSLDDVKSHAEFAEKYHVPFRLLSDADQSTAKAYGVLTTSKSGMSYARRETFLIDPAGKVARRYKDVDPKENSKQVLADLAELKKTAG</sequence>
<evidence type="ECO:0000256" key="9">
    <source>
        <dbReference type="ARBA" id="ARBA00032824"/>
    </source>
</evidence>
<keyword evidence="7" id="KW-1015">Disulfide bond</keyword>
<evidence type="ECO:0000313" key="16">
    <source>
        <dbReference type="Proteomes" id="UP000294862"/>
    </source>
</evidence>
<dbReference type="PROSITE" id="PS51352">
    <property type="entry name" value="THIOREDOXIN_2"/>
    <property type="match status" value="1"/>
</dbReference>
<dbReference type="InterPro" id="IPR036249">
    <property type="entry name" value="Thioredoxin-like_sf"/>
</dbReference>
<dbReference type="Pfam" id="PF00578">
    <property type="entry name" value="AhpC-TSA"/>
    <property type="match status" value="1"/>
</dbReference>
<evidence type="ECO:0000256" key="10">
    <source>
        <dbReference type="ARBA" id="ARBA00038489"/>
    </source>
</evidence>
<dbReference type="GO" id="GO:0045454">
    <property type="term" value="P:cell redox homeostasis"/>
    <property type="evidence" value="ECO:0007669"/>
    <property type="project" value="TreeGrafter"/>
</dbReference>
<feature type="domain" description="Thioredoxin" evidence="14">
    <location>
        <begin position="29"/>
        <end position="179"/>
    </location>
</feature>
<evidence type="ECO:0000256" key="13">
    <source>
        <dbReference type="SAM" id="SignalP"/>
    </source>
</evidence>
<comment type="function">
    <text evidence="1">Thiol-specific peroxidase that catalyzes the reduction of hydrogen peroxide and organic hydroperoxides to water and alcohols, respectively. Plays a role in cell protection against oxidative stress by detoxifying peroxides and as sensor of hydrogen peroxide-mediated signaling events.</text>
</comment>
<keyword evidence="13" id="KW-0732">Signal</keyword>
<dbReference type="Proteomes" id="UP000294862">
    <property type="component" value="Unassembled WGS sequence"/>
</dbReference>
<comment type="catalytic activity">
    <reaction evidence="12">
        <text>a hydroperoxide + [thioredoxin]-dithiol = an alcohol + [thioredoxin]-disulfide + H2O</text>
        <dbReference type="Rhea" id="RHEA:62620"/>
        <dbReference type="Rhea" id="RHEA-COMP:10698"/>
        <dbReference type="Rhea" id="RHEA-COMP:10700"/>
        <dbReference type="ChEBI" id="CHEBI:15377"/>
        <dbReference type="ChEBI" id="CHEBI:29950"/>
        <dbReference type="ChEBI" id="CHEBI:30879"/>
        <dbReference type="ChEBI" id="CHEBI:35924"/>
        <dbReference type="ChEBI" id="CHEBI:50058"/>
        <dbReference type="EC" id="1.11.1.24"/>
    </reaction>
</comment>
<feature type="chain" id="PRO_5020788629" description="thioredoxin-dependent peroxiredoxin" evidence="13">
    <location>
        <begin position="22"/>
        <end position="182"/>
    </location>
</feature>
<evidence type="ECO:0000256" key="2">
    <source>
        <dbReference type="ARBA" id="ARBA00011245"/>
    </source>
</evidence>
<dbReference type="RefSeq" id="WP_131996290.1">
    <property type="nucleotide sequence ID" value="NZ_SLWQ01000003.1"/>
</dbReference>
<evidence type="ECO:0000256" key="12">
    <source>
        <dbReference type="ARBA" id="ARBA00049091"/>
    </source>
</evidence>
<dbReference type="GO" id="GO:0034599">
    <property type="term" value="P:cellular response to oxidative stress"/>
    <property type="evidence" value="ECO:0007669"/>
    <property type="project" value="TreeGrafter"/>
</dbReference>
<feature type="signal peptide" evidence="13">
    <location>
        <begin position="1"/>
        <end position="21"/>
    </location>
</feature>
<gene>
    <name evidence="15" type="ORF">EV148_103260</name>
</gene>
<dbReference type="PANTHER" id="PTHR42801:SF4">
    <property type="entry name" value="AHPC_TSA FAMILY PROTEIN"/>
    <property type="match status" value="1"/>
</dbReference>
<evidence type="ECO:0000256" key="11">
    <source>
        <dbReference type="ARBA" id="ARBA00042639"/>
    </source>
</evidence>
<proteinExistence type="inferred from homology"/>
<keyword evidence="6" id="KW-0560">Oxidoreductase</keyword>
<name>A0A4V2S2Q3_9GAMM</name>
<dbReference type="OrthoDB" id="9812811at2"/>